<gene>
    <name evidence="1" type="ORF">Scaly_2656800</name>
</gene>
<protein>
    <submittedName>
        <fullName evidence="1">Uncharacterized protein</fullName>
    </submittedName>
</protein>
<reference evidence="1" key="1">
    <citation type="submission" date="2020-06" db="EMBL/GenBank/DDBJ databases">
        <authorList>
            <person name="Li T."/>
            <person name="Hu X."/>
            <person name="Zhang T."/>
            <person name="Song X."/>
            <person name="Zhang H."/>
            <person name="Dai N."/>
            <person name="Sheng W."/>
            <person name="Hou X."/>
            <person name="Wei L."/>
        </authorList>
    </citation>
    <scope>NUCLEOTIDE SEQUENCE</scope>
    <source>
        <strain evidence="1">KEN8</strain>
        <tissue evidence="1">Leaf</tissue>
    </source>
</reference>
<accession>A0AAW2JB24</accession>
<evidence type="ECO:0000313" key="1">
    <source>
        <dbReference type="EMBL" id="KAL0290800.1"/>
    </source>
</evidence>
<name>A0AAW2JB24_9LAMI</name>
<comment type="caution">
    <text evidence="1">The sequence shown here is derived from an EMBL/GenBank/DDBJ whole genome shotgun (WGS) entry which is preliminary data.</text>
</comment>
<organism evidence="1">
    <name type="scientific">Sesamum calycinum</name>
    <dbReference type="NCBI Taxonomy" id="2727403"/>
    <lineage>
        <taxon>Eukaryota</taxon>
        <taxon>Viridiplantae</taxon>
        <taxon>Streptophyta</taxon>
        <taxon>Embryophyta</taxon>
        <taxon>Tracheophyta</taxon>
        <taxon>Spermatophyta</taxon>
        <taxon>Magnoliopsida</taxon>
        <taxon>eudicotyledons</taxon>
        <taxon>Gunneridae</taxon>
        <taxon>Pentapetalae</taxon>
        <taxon>asterids</taxon>
        <taxon>lamiids</taxon>
        <taxon>Lamiales</taxon>
        <taxon>Pedaliaceae</taxon>
        <taxon>Sesamum</taxon>
    </lineage>
</organism>
<proteinExistence type="predicted"/>
<reference evidence="1" key="2">
    <citation type="journal article" date="2024" name="Plant">
        <title>Genomic evolution and insights into agronomic trait innovations of Sesamum species.</title>
        <authorList>
            <person name="Miao H."/>
            <person name="Wang L."/>
            <person name="Qu L."/>
            <person name="Liu H."/>
            <person name="Sun Y."/>
            <person name="Le M."/>
            <person name="Wang Q."/>
            <person name="Wei S."/>
            <person name="Zheng Y."/>
            <person name="Lin W."/>
            <person name="Duan Y."/>
            <person name="Cao H."/>
            <person name="Xiong S."/>
            <person name="Wang X."/>
            <person name="Wei L."/>
            <person name="Li C."/>
            <person name="Ma Q."/>
            <person name="Ju M."/>
            <person name="Zhao R."/>
            <person name="Li G."/>
            <person name="Mu C."/>
            <person name="Tian Q."/>
            <person name="Mei H."/>
            <person name="Zhang T."/>
            <person name="Gao T."/>
            <person name="Zhang H."/>
        </authorList>
    </citation>
    <scope>NUCLEOTIDE SEQUENCE</scope>
    <source>
        <strain evidence="1">KEN8</strain>
    </source>
</reference>
<dbReference type="PANTHER" id="PTHR33240:SF8">
    <property type="entry name" value="OS03G0439900 PROTEIN"/>
    <property type="match status" value="1"/>
</dbReference>
<dbReference type="InterPro" id="IPR021109">
    <property type="entry name" value="Peptidase_aspartic_dom_sf"/>
</dbReference>
<dbReference type="PANTHER" id="PTHR33240">
    <property type="entry name" value="OS08G0508500 PROTEIN"/>
    <property type="match status" value="1"/>
</dbReference>
<sequence>MTPPHPVRESRMSGPKISHNDALVITALLINYEVGRIFIDLESLTDILFKEAHDQMQLGDTPLEKVNASLYDFAGKVVHPRCMISLPLTLGSGSTRKTLHLKFLVVDTPSAYNVILGKLTLNAFQVVISTYNMKIKFSTAGGVGEVQGDSLQSCKCYVEAVRKGRRRTKDANELLGG</sequence>
<dbReference type="AlphaFoldDB" id="A0AAW2JB24"/>
<dbReference type="EMBL" id="JACGWM010001619">
    <property type="protein sequence ID" value="KAL0290800.1"/>
    <property type="molecule type" value="Genomic_DNA"/>
</dbReference>
<dbReference type="Gene3D" id="2.40.70.10">
    <property type="entry name" value="Acid Proteases"/>
    <property type="match status" value="1"/>
</dbReference>